<name>A0A392VB63_9FABA</name>
<keyword evidence="2" id="KW-1185">Reference proteome</keyword>
<protein>
    <submittedName>
        <fullName evidence="1">Uncharacterized protein</fullName>
    </submittedName>
</protein>
<comment type="caution">
    <text evidence="1">The sequence shown here is derived from an EMBL/GenBank/DDBJ whole genome shotgun (WGS) entry which is preliminary data.</text>
</comment>
<feature type="non-terminal residue" evidence="1">
    <location>
        <position position="21"/>
    </location>
</feature>
<sequence>MSRFKKDDPPLLIVCFKKDST</sequence>
<proteinExistence type="predicted"/>
<accession>A0A392VB63</accession>
<evidence type="ECO:0000313" key="1">
    <source>
        <dbReference type="EMBL" id="MCI85566.1"/>
    </source>
</evidence>
<dbReference type="Proteomes" id="UP000265520">
    <property type="component" value="Unassembled WGS sequence"/>
</dbReference>
<organism evidence="1 2">
    <name type="scientific">Trifolium medium</name>
    <dbReference type="NCBI Taxonomy" id="97028"/>
    <lineage>
        <taxon>Eukaryota</taxon>
        <taxon>Viridiplantae</taxon>
        <taxon>Streptophyta</taxon>
        <taxon>Embryophyta</taxon>
        <taxon>Tracheophyta</taxon>
        <taxon>Spermatophyta</taxon>
        <taxon>Magnoliopsida</taxon>
        <taxon>eudicotyledons</taxon>
        <taxon>Gunneridae</taxon>
        <taxon>Pentapetalae</taxon>
        <taxon>rosids</taxon>
        <taxon>fabids</taxon>
        <taxon>Fabales</taxon>
        <taxon>Fabaceae</taxon>
        <taxon>Papilionoideae</taxon>
        <taxon>50 kb inversion clade</taxon>
        <taxon>NPAAA clade</taxon>
        <taxon>Hologalegina</taxon>
        <taxon>IRL clade</taxon>
        <taxon>Trifolieae</taxon>
        <taxon>Trifolium</taxon>
    </lineage>
</organism>
<dbReference type="AlphaFoldDB" id="A0A392VB63"/>
<dbReference type="EMBL" id="LXQA011118738">
    <property type="protein sequence ID" value="MCI85566.1"/>
    <property type="molecule type" value="Genomic_DNA"/>
</dbReference>
<evidence type="ECO:0000313" key="2">
    <source>
        <dbReference type="Proteomes" id="UP000265520"/>
    </source>
</evidence>
<reference evidence="1 2" key="1">
    <citation type="journal article" date="2018" name="Front. Plant Sci.">
        <title>Red Clover (Trifolium pratense) and Zigzag Clover (T. medium) - A Picture of Genomic Similarities and Differences.</title>
        <authorList>
            <person name="Dluhosova J."/>
            <person name="Istvanek J."/>
            <person name="Nedelnik J."/>
            <person name="Repkova J."/>
        </authorList>
    </citation>
    <scope>NUCLEOTIDE SEQUENCE [LARGE SCALE GENOMIC DNA]</scope>
    <source>
        <strain evidence="2">cv. 10/8</strain>
        <tissue evidence="1">Leaf</tissue>
    </source>
</reference>